<dbReference type="EMBL" id="JAAZBX010000001">
    <property type="protein sequence ID" value="NLD25064.1"/>
    <property type="molecule type" value="Genomic_DNA"/>
</dbReference>
<evidence type="ECO:0000256" key="1">
    <source>
        <dbReference type="ARBA" id="ARBA00007596"/>
    </source>
</evidence>
<evidence type="ECO:0000256" key="2">
    <source>
        <dbReference type="ARBA" id="ARBA00022980"/>
    </source>
</evidence>
<comment type="similarity">
    <text evidence="1 5">Belongs to the bacterial ribosomal protein bL33 family.</text>
</comment>
<evidence type="ECO:0000256" key="4">
    <source>
        <dbReference type="ARBA" id="ARBA00035176"/>
    </source>
</evidence>
<dbReference type="Gene3D" id="2.20.28.120">
    <property type="entry name" value="Ribosomal protein L33"/>
    <property type="match status" value="1"/>
</dbReference>
<dbReference type="SUPFAM" id="SSF57829">
    <property type="entry name" value="Zn-binding ribosomal proteins"/>
    <property type="match status" value="1"/>
</dbReference>
<dbReference type="GO" id="GO:0005840">
    <property type="term" value="C:ribosome"/>
    <property type="evidence" value="ECO:0007669"/>
    <property type="project" value="UniProtKB-KW"/>
</dbReference>
<keyword evidence="3 5" id="KW-0687">Ribonucleoprotein</keyword>
<dbReference type="GO" id="GO:0003735">
    <property type="term" value="F:structural constituent of ribosome"/>
    <property type="evidence" value="ECO:0007669"/>
    <property type="project" value="InterPro"/>
</dbReference>
<protein>
    <recommendedName>
        <fullName evidence="4 5">Large ribosomal subunit protein bL33</fullName>
    </recommendedName>
</protein>
<dbReference type="AlphaFoldDB" id="A0A847D023"/>
<dbReference type="InterPro" id="IPR001705">
    <property type="entry name" value="Ribosomal_bL33"/>
</dbReference>
<dbReference type="NCBIfam" id="TIGR01023">
    <property type="entry name" value="rpmG_bact"/>
    <property type="match status" value="1"/>
</dbReference>
<accession>A0A847D023</accession>
<organism evidence="6 7">
    <name type="scientific">Candidatus Dojkabacteria bacterium</name>
    <dbReference type="NCBI Taxonomy" id="2099670"/>
    <lineage>
        <taxon>Bacteria</taxon>
        <taxon>Candidatus Dojkabacteria</taxon>
    </lineage>
</organism>
<evidence type="ECO:0000313" key="6">
    <source>
        <dbReference type="EMBL" id="NLD25064.1"/>
    </source>
</evidence>
<comment type="caution">
    <text evidence="6">The sequence shown here is derived from an EMBL/GenBank/DDBJ whole genome shotgun (WGS) entry which is preliminary data.</text>
</comment>
<dbReference type="GO" id="GO:0005737">
    <property type="term" value="C:cytoplasm"/>
    <property type="evidence" value="ECO:0007669"/>
    <property type="project" value="UniProtKB-ARBA"/>
</dbReference>
<dbReference type="GO" id="GO:1990904">
    <property type="term" value="C:ribonucleoprotein complex"/>
    <property type="evidence" value="ECO:0007669"/>
    <property type="project" value="UniProtKB-KW"/>
</dbReference>
<dbReference type="Pfam" id="PF00471">
    <property type="entry name" value="Ribosomal_L33"/>
    <property type="match status" value="1"/>
</dbReference>
<dbReference type="Proteomes" id="UP000545876">
    <property type="component" value="Unassembled WGS sequence"/>
</dbReference>
<sequence>MAKIKRDIIALKCTKCGSKNYTLFKTKNVKEKIELKKFCGVCNEHTTHKETKVK</sequence>
<name>A0A847D023_9BACT</name>
<dbReference type="InterPro" id="IPR011332">
    <property type="entry name" value="Ribosomal_zn-bd"/>
</dbReference>
<dbReference type="GO" id="GO:0006412">
    <property type="term" value="P:translation"/>
    <property type="evidence" value="ECO:0007669"/>
    <property type="project" value="UniProtKB-UniRule"/>
</dbReference>
<dbReference type="HAMAP" id="MF_00294">
    <property type="entry name" value="Ribosomal_bL33"/>
    <property type="match status" value="1"/>
</dbReference>
<proteinExistence type="inferred from homology"/>
<gene>
    <name evidence="5 6" type="primary">rpmG</name>
    <name evidence="6" type="ORF">GX656_00260</name>
</gene>
<evidence type="ECO:0000313" key="7">
    <source>
        <dbReference type="Proteomes" id="UP000545876"/>
    </source>
</evidence>
<reference evidence="6 7" key="1">
    <citation type="journal article" date="2020" name="Biotechnol. Biofuels">
        <title>New insights from the biogas microbiome by comprehensive genome-resolved metagenomics of nearly 1600 species originating from multiple anaerobic digesters.</title>
        <authorList>
            <person name="Campanaro S."/>
            <person name="Treu L."/>
            <person name="Rodriguez-R L.M."/>
            <person name="Kovalovszki A."/>
            <person name="Ziels R.M."/>
            <person name="Maus I."/>
            <person name="Zhu X."/>
            <person name="Kougias P.G."/>
            <person name="Basile A."/>
            <person name="Luo G."/>
            <person name="Schluter A."/>
            <person name="Konstantinidis K.T."/>
            <person name="Angelidaki I."/>
        </authorList>
    </citation>
    <scope>NUCLEOTIDE SEQUENCE [LARGE SCALE GENOMIC DNA]</scope>
    <source>
        <strain evidence="6">AS06rmzACSIP_65</strain>
    </source>
</reference>
<dbReference type="NCBIfam" id="NF001764">
    <property type="entry name" value="PRK00504.1"/>
    <property type="match status" value="1"/>
</dbReference>
<keyword evidence="2 5" id="KW-0689">Ribosomal protein</keyword>
<dbReference type="InterPro" id="IPR038584">
    <property type="entry name" value="Ribosomal_bL33_sf"/>
</dbReference>
<evidence type="ECO:0000256" key="5">
    <source>
        <dbReference type="HAMAP-Rule" id="MF_00294"/>
    </source>
</evidence>
<evidence type="ECO:0000256" key="3">
    <source>
        <dbReference type="ARBA" id="ARBA00023274"/>
    </source>
</evidence>